<dbReference type="Proteomes" id="UP000301475">
    <property type="component" value="Chromosome"/>
</dbReference>
<organism evidence="4 5">
    <name type="scientific">Ruminococcus bovis</name>
    <dbReference type="NCBI Taxonomy" id="2564099"/>
    <lineage>
        <taxon>Bacteria</taxon>
        <taxon>Bacillati</taxon>
        <taxon>Bacillota</taxon>
        <taxon>Clostridia</taxon>
        <taxon>Eubacteriales</taxon>
        <taxon>Oscillospiraceae</taxon>
        <taxon>Ruminococcus</taxon>
    </lineage>
</organism>
<accession>A0A4P8XT81</accession>
<evidence type="ECO:0000313" key="5">
    <source>
        <dbReference type="Proteomes" id="UP000301475"/>
    </source>
</evidence>
<dbReference type="PANTHER" id="PTHR43479">
    <property type="entry name" value="ACREF/ENVCD OPERON REPRESSOR-RELATED"/>
    <property type="match status" value="1"/>
</dbReference>
<dbReference type="InterPro" id="IPR050624">
    <property type="entry name" value="HTH-type_Tx_Regulator"/>
</dbReference>
<proteinExistence type="predicted"/>
<dbReference type="Pfam" id="PF00440">
    <property type="entry name" value="TetR_N"/>
    <property type="match status" value="1"/>
</dbReference>
<evidence type="ECO:0000256" key="1">
    <source>
        <dbReference type="ARBA" id="ARBA00023125"/>
    </source>
</evidence>
<dbReference type="RefSeq" id="WP_138156267.1">
    <property type="nucleotide sequence ID" value="NZ_CP039381.1"/>
</dbReference>
<gene>
    <name evidence="4" type="ORF">E5Z56_01805</name>
</gene>
<dbReference type="GO" id="GO:0003677">
    <property type="term" value="F:DNA binding"/>
    <property type="evidence" value="ECO:0007669"/>
    <property type="project" value="UniProtKB-UniRule"/>
</dbReference>
<sequence>MIKQTFYNLPETKRERIYQAIKAEFDRVPLDKISINSIIKEANISRGSFYQYFDDKGDLYDIFADRIMDSIKECFTNTLVKYKGDLFATMEEVMSQHFTKVSQPKAKSQMQKFVPGVSVNAKSILDRICERSITYFNELIPNIDTRKFSFDNSPEDIRILFEMLMSISKNAIFDVLFMDIDTDEAIKILNKKLKIIKNGCLKKEYRED</sequence>
<evidence type="ECO:0000256" key="2">
    <source>
        <dbReference type="PROSITE-ProRule" id="PRU00335"/>
    </source>
</evidence>
<dbReference type="AlphaFoldDB" id="A0A4P8XT81"/>
<feature type="DNA-binding region" description="H-T-H motif" evidence="2">
    <location>
        <begin position="34"/>
        <end position="53"/>
    </location>
</feature>
<dbReference type="InterPro" id="IPR009057">
    <property type="entry name" value="Homeodomain-like_sf"/>
</dbReference>
<keyword evidence="1 2" id="KW-0238">DNA-binding</keyword>
<dbReference type="KEGG" id="ruj:E5Z56_01805"/>
<dbReference type="PROSITE" id="PS50977">
    <property type="entry name" value="HTH_TETR_2"/>
    <property type="match status" value="1"/>
</dbReference>
<dbReference type="EMBL" id="CP039381">
    <property type="protein sequence ID" value="QCT06176.1"/>
    <property type="molecule type" value="Genomic_DNA"/>
</dbReference>
<keyword evidence="5" id="KW-1185">Reference proteome</keyword>
<dbReference type="InterPro" id="IPR001647">
    <property type="entry name" value="HTH_TetR"/>
</dbReference>
<dbReference type="SUPFAM" id="SSF46689">
    <property type="entry name" value="Homeodomain-like"/>
    <property type="match status" value="1"/>
</dbReference>
<protein>
    <submittedName>
        <fullName evidence="4">TetR/AcrR family transcriptional regulator</fullName>
    </submittedName>
</protein>
<feature type="domain" description="HTH tetR-type" evidence="3">
    <location>
        <begin position="11"/>
        <end position="71"/>
    </location>
</feature>
<dbReference type="Gene3D" id="1.10.357.10">
    <property type="entry name" value="Tetracycline Repressor, domain 2"/>
    <property type="match status" value="1"/>
</dbReference>
<evidence type="ECO:0000313" key="4">
    <source>
        <dbReference type="EMBL" id="QCT06176.1"/>
    </source>
</evidence>
<dbReference type="PANTHER" id="PTHR43479:SF11">
    <property type="entry name" value="ACREF_ENVCD OPERON REPRESSOR-RELATED"/>
    <property type="match status" value="1"/>
</dbReference>
<name>A0A4P8XT81_9FIRM</name>
<dbReference type="Pfam" id="PF17924">
    <property type="entry name" value="TetR_C_19"/>
    <property type="match status" value="1"/>
</dbReference>
<dbReference type="OrthoDB" id="9812484at2"/>
<reference evidence="4 5" key="1">
    <citation type="submission" date="2019-04" db="EMBL/GenBank/DDBJ databases">
        <authorList>
            <person name="Embree M."/>
            <person name="Gaffney J.R."/>
        </authorList>
    </citation>
    <scope>NUCLEOTIDE SEQUENCE [LARGE SCALE GENOMIC DNA]</scope>
    <source>
        <strain evidence="4 5">JE7A12</strain>
    </source>
</reference>
<evidence type="ECO:0000259" key="3">
    <source>
        <dbReference type="PROSITE" id="PS50977"/>
    </source>
</evidence>